<keyword evidence="2" id="KW-0808">Transferase</keyword>
<feature type="domain" description="Protein kinase" evidence="1">
    <location>
        <begin position="1"/>
        <end position="295"/>
    </location>
</feature>
<gene>
    <name evidence="2" type="ORF">NZD89_24825</name>
</gene>
<dbReference type="PROSITE" id="PS50011">
    <property type="entry name" value="PROTEIN_KINASE_DOM"/>
    <property type="match status" value="1"/>
</dbReference>
<dbReference type="Gene3D" id="1.10.510.10">
    <property type="entry name" value="Transferase(Phosphotransferase) domain 1"/>
    <property type="match status" value="1"/>
</dbReference>
<dbReference type="GO" id="GO:0004674">
    <property type="term" value="F:protein serine/threonine kinase activity"/>
    <property type="evidence" value="ECO:0007669"/>
    <property type="project" value="UniProtKB-KW"/>
</dbReference>
<sequence length="295" mass="33979">MPVITIDVNGVSFRLKEYQNFDWLKTLGKVFCVFDEQDSGNLSFGIQEGRNKLFVKYAGAKTMDYSGNPEDAVERLKRAIPVYQDLKHPSLINLVNHFEVGNGYAGVFEWFDGECLHPHWSFPPPQKYTHPDSPYFRFRQLPVDLRLTSLDAIFQFHVHVEAMDCVAIDFYDGSILYDFSTNSTRICDIDLYAKKPFINNMGRLWGSSRFMSPEEFEMGAVIDEQTNVFNMGATAFVLFGGESDRSLSKWEASEALYEVALRAVDEGRTKRFSSVAEFYHAWREARYRNVIQKSL</sequence>
<name>A0ABY6ZPB6_9BACL</name>
<keyword evidence="2" id="KW-0418">Kinase</keyword>
<organism evidence="2 3">
    <name type="scientific">Alicyclobacillus fastidiosus</name>
    <dbReference type="NCBI Taxonomy" id="392011"/>
    <lineage>
        <taxon>Bacteria</taxon>
        <taxon>Bacillati</taxon>
        <taxon>Bacillota</taxon>
        <taxon>Bacilli</taxon>
        <taxon>Bacillales</taxon>
        <taxon>Alicyclobacillaceae</taxon>
        <taxon>Alicyclobacillus</taxon>
    </lineage>
</organism>
<dbReference type="InterPro" id="IPR011009">
    <property type="entry name" value="Kinase-like_dom_sf"/>
</dbReference>
<dbReference type="EMBL" id="CP104067">
    <property type="protein sequence ID" value="WAH44734.1"/>
    <property type="molecule type" value="Genomic_DNA"/>
</dbReference>
<keyword evidence="3" id="KW-1185">Reference proteome</keyword>
<dbReference type="Proteomes" id="UP001164761">
    <property type="component" value="Chromosome"/>
</dbReference>
<evidence type="ECO:0000259" key="1">
    <source>
        <dbReference type="PROSITE" id="PS50011"/>
    </source>
</evidence>
<keyword evidence="2" id="KW-0723">Serine/threonine-protein kinase</keyword>
<evidence type="ECO:0000313" key="3">
    <source>
        <dbReference type="Proteomes" id="UP001164761"/>
    </source>
</evidence>
<dbReference type="InterPro" id="IPR000719">
    <property type="entry name" value="Prot_kinase_dom"/>
</dbReference>
<evidence type="ECO:0000313" key="2">
    <source>
        <dbReference type="EMBL" id="WAH44734.1"/>
    </source>
</evidence>
<protein>
    <submittedName>
        <fullName evidence="2">Serine/threonine protein kinase</fullName>
    </submittedName>
</protein>
<dbReference type="RefSeq" id="WP_268008609.1">
    <property type="nucleotide sequence ID" value="NZ_CP104067.1"/>
</dbReference>
<accession>A0ABY6ZPB6</accession>
<proteinExistence type="predicted"/>
<dbReference type="SUPFAM" id="SSF56112">
    <property type="entry name" value="Protein kinase-like (PK-like)"/>
    <property type="match status" value="1"/>
</dbReference>
<reference evidence="2" key="1">
    <citation type="submission" date="2022-08" db="EMBL/GenBank/DDBJ databases">
        <title>Alicyclobacillus fastidiosus DSM 17978, complete genome.</title>
        <authorList>
            <person name="Wang Q."/>
            <person name="Cai R."/>
            <person name="Wang Z."/>
        </authorList>
    </citation>
    <scope>NUCLEOTIDE SEQUENCE</scope>
    <source>
        <strain evidence="2">DSM 17978</strain>
    </source>
</reference>